<dbReference type="PANTHER" id="PTHR28663">
    <property type="entry name" value="COILED-COIL DOMAIN-CONTAINING PROTEIN 173"/>
    <property type="match status" value="1"/>
</dbReference>
<feature type="coiled-coil region" evidence="2">
    <location>
        <begin position="50"/>
        <end position="77"/>
    </location>
</feature>
<evidence type="ECO:0000313" key="5">
    <source>
        <dbReference type="EMBL" id="CAL5136484.1"/>
    </source>
</evidence>
<dbReference type="GO" id="GO:0005879">
    <property type="term" value="C:axonemal microtubule"/>
    <property type="evidence" value="ECO:0007669"/>
    <property type="project" value="TreeGrafter"/>
</dbReference>
<feature type="coiled-coil region" evidence="2">
    <location>
        <begin position="180"/>
        <end position="229"/>
    </location>
</feature>
<evidence type="ECO:0000259" key="4">
    <source>
        <dbReference type="Pfam" id="PF13868"/>
    </source>
</evidence>
<evidence type="ECO:0000256" key="3">
    <source>
        <dbReference type="SAM" id="MobiDB-lite"/>
    </source>
</evidence>
<dbReference type="EMBL" id="CAXLJL010000323">
    <property type="protein sequence ID" value="CAL5136484.1"/>
    <property type="molecule type" value="Genomic_DNA"/>
</dbReference>
<feature type="domain" description="Trichohyalin-plectin-homology" evidence="4">
    <location>
        <begin position="136"/>
        <end position="475"/>
    </location>
</feature>
<reference evidence="5" key="1">
    <citation type="submission" date="2024-06" db="EMBL/GenBank/DDBJ databases">
        <authorList>
            <person name="Liu X."/>
            <person name="Lenzi L."/>
            <person name="Haldenby T S."/>
            <person name="Uol C."/>
        </authorList>
    </citation>
    <scope>NUCLEOTIDE SEQUENCE</scope>
</reference>
<feature type="compositionally biased region" description="Basic and acidic residues" evidence="3">
    <location>
        <begin position="514"/>
        <end position="524"/>
    </location>
</feature>
<evidence type="ECO:0000256" key="2">
    <source>
        <dbReference type="SAM" id="Coils"/>
    </source>
</evidence>
<keyword evidence="1 2" id="KW-0175">Coiled coil</keyword>
<evidence type="ECO:0000313" key="6">
    <source>
        <dbReference type="Proteomes" id="UP001497525"/>
    </source>
</evidence>
<comment type="caution">
    <text evidence="5">The sequence shown here is derived from an EMBL/GenBank/DDBJ whole genome shotgun (WGS) entry which is preliminary data.</text>
</comment>
<protein>
    <recommendedName>
        <fullName evidence="4">Trichohyalin-plectin-homology domain-containing protein</fullName>
    </recommendedName>
</protein>
<feature type="region of interest" description="Disordered" evidence="3">
    <location>
        <begin position="1"/>
        <end position="22"/>
    </location>
</feature>
<dbReference type="Proteomes" id="UP001497525">
    <property type="component" value="Unassembled WGS sequence"/>
</dbReference>
<name>A0AAV2TJU6_CALDB</name>
<sequence length="552" mass="65025">MSKLSSAEGDKKPGQKSEFLFGDPDYGANKCLDIRNVKVLSQAEWKAINQRLQTEAIKEAEREKKRLELEKMKSTSKEMVKNWTNTFLGARQKKLDERKKRLAKEEEAKIAIDLEEAKYQAERRKAAIEEAKLKLYYQTDRVKSFHTALNLTEVLKERDAQLEFKELCKQLSACKDQKYVEQWKKELEEATLNDQKKAEERRQKNLENVKDIKEQIREHEEIRKKEEEEKILEGEKIRRVAIADQLERERLEQLYKEQTGGLLKMYQDQIEGNKRMKEIERIKEEEEEEDCRIFAAAKKKMTKLRILREQELFKEREKQINRIQEFLSSQMKAQKDDEDDRIRRAVEERDRAEKEAEEEKAKKRAETLASIEAYRLEQIQLRRKQLEDEKQAELDEVRKRVAAERVISEYEAACWEAKNKEIRALSNEYLEIQRQHEEAKKREREGDAKLAGEGNRLAQLEENIFQEYARKVIDHCKAHGRNVYPLEVAARPSSVPGLGSSLPGETSIVNMGKSPEEIKEDEQKNQNANVDSTEEHKPSNEEGTKERLGFVW</sequence>
<dbReference type="InterPro" id="IPR039986">
    <property type="entry name" value="CFAP210"/>
</dbReference>
<feature type="compositionally biased region" description="Low complexity" evidence="3">
    <location>
        <begin position="492"/>
        <end position="504"/>
    </location>
</feature>
<accession>A0AAV2TJU6</accession>
<feature type="coiled-coil region" evidence="2">
    <location>
        <begin position="335"/>
        <end position="396"/>
    </location>
</feature>
<dbReference type="PANTHER" id="PTHR28663:SF1">
    <property type="entry name" value="CILIA- AND FLAGELLA- ASSOCIATED PROTEIN 210"/>
    <property type="match status" value="1"/>
</dbReference>
<organism evidence="5 6">
    <name type="scientific">Calicophoron daubneyi</name>
    <name type="common">Rumen fluke</name>
    <name type="synonym">Paramphistomum daubneyi</name>
    <dbReference type="NCBI Taxonomy" id="300641"/>
    <lineage>
        <taxon>Eukaryota</taxon>
        <taxon>Metazoa</taxon>
        <taxon>Spiralia</taxon>
        <taxon>Lophotrochozoa</taxon>
        <taxon>Platyhelminthes</taxon>
        <taxon>Trematoda</taxon>
        <taxon>Digenea</taxon>
        <taxon>Plagiorchiida</taxon>
        <taxon>Pronocephalata</taxon>
        <taxon>Paramphistomoidea</taxon>
        <taxon>Paramphistomidae</taxon>
        <taxon>Calicophoron</taxon>
    </lineage>
</organism>
<dbReference type="InterPro" id="IPR043597">
    <property type="entry name" value="TPH_dom"/>
</dbReference>
<feature type="compositionally biased region" description="Basic and acidic residues" evidence="3">
    <location>
        <begin position="533"/>
        <end position="552"/>
    </location>
</feature>
<feature type="region of interest" description="Disordered" evidence="3">
    <location>
        <begin position="492"/>
        <end position="552"/>
    </location>
</feature>
<dbReference type="Pfam" id="PF13868">
    <property type="entry name" value="TPH"/>
    <property type="match status" value="1"/>
</dbReference>
<proteinExistence type="predicted"/>
<gene>
    <name evidence="5" type="ORF">CDAUBV1_LOCUS10573</name>
</gene>
<dbReference type="AlphaFoldDB" id="A0AAV2TJU6"/>
<evidence type="ECO:0000256" key="1">
    <source>
        <dbReference type="ARBA" id="ARBA00023054"/>
    </source>
</evidence>